<sequence>MNGGENTSNGTTLPNMNTSNGDNTPNNYISSKNTNIFNLYTTIYRVFLVVDRVYTDVAINSTVTTPEATSLGYFTKEKLKRLLEDRNKSLSFSTFDIKLPNPTSIAAKTYPKNYESHEFKKINGKIKDACEHVMKLVKTFEVVRLYEYLNLKEFSKSLIEKAYTWHVNLTS</sequence>
<dbReference type="EMBL" id="CM017706">
    <property type="protein sequence ID" value="TYG65510.1"/>
    <property type="molecule type" value="Genomic_DNA"/>
</dbReference>
<dbReference type="AlphaFoldDB" id="A0A5D2C9X6"/>
<accession>A0A5D2C9X6</accession>
<feature type="region of interest" description="Disordered" evidence="1">
    <location>
        <begin position="1"/>
        <end position="26"/>
    </location>
</feature>
<evidence type="ECO:0000313" key="3">
    <source>
        <dbReference type="Proteomes" id="UP000323506"/>
    </source>
</evidence>
<name>A0A5D2C9X6_GOSDA</name>
<evidence type="ECO:0000256" key="1">
    <source>
        <dbReference type="SAM" id="MobiDB-lite"/>
    </source>
</evidence>
<reference evidence="2 3" key="1">
    <citation type="submission" date="2019-06" db="EMBL/GenBank/DDBJ databases">
        <title>WGS assembly of Gossypium darwinii.</title>
        <authorList>
            <person name="Chen Z.J."/>
            <person name="Sreedasyam A."/>
            <person name="Ando A."/>
            <person name="Song Q."/>
            <person name="De L."/>
            <person name="Hulse-Kemp A."/>
            <person name="Ding M."/>
            <person name="Ye W."/>
            <person name="Kirkbride R."/>
            <person name="Jenkins J."/>
            <person name="Plott C."/>
            <person name="Lovell J."/>
            <person name="Lin Y.-M."/>
            <person name="Vaughn R."/>
            <person name="Liu B."/>
            <person name="Li W."/>
            <person name="Simpson S."/>
            <person name="Scheffler B."/>
            <person name="Saski C."/>
            <person name="Grover C."/>
            <person name="Hu G."/>
            <person name="Conover J."/>
            <person name="Carlson J."/>
            <person name="Shu S."/>
            <person name="Boston L."/>
            <person name="Williams M."/>
            <person name="Peterson D."/>
            <person name="Mcgee K."/>
            <person name="Jones D."/>
            <person name="Wendel J."/>
            <person name="Stelly D."/>
            <person name="Grimwood J."/>
            <person name="Schmutz J."/>
        </authorList>
    </citation>
    <scope>NUCLEOTIDE SEQUENCE [LARGE SCALE GENOMIC DNA]</scope>
    <source>
        <strain evidence="2">1808015.09</strain>
    </source>
</reference>
<organism evidence="2 3">
    <name type="scientific">Gossypium darwinii</name>
    <name type="common">Darwin's cotton</name>
    <name type="synonym">Gossypium barbadense var. darwinii</name>
    <dbReference type="NCBI Taxonomy" id="34276"/>
    <lineage>
        <taxon>Eukaryota</taxon>
        <taxon>Viridiplantae</taxon>
        <taxon>Streptophyta</taxon>
        <taxon>Embryophyta</taxon>
        <taxon>Tracheophyta</taxon>
        <taxon>Spermatophyta</taxon>
        <taxon>Magnoliopsida</taxon>
        <taxon>eudicotyledons</taxon>
        <taxon>Gunneridae</taxon>
        <taxon>Pentapetalae</taxon>
        <taxon>rosids</taxon>
        <taxon>malvids</taxon>
        <taxon>Malvales</taxon>
        <taxon>Malvaceae</taxon>
        <taxon>Malvoideae</taxon>
        <taxon>Gossypium</taxon>
    </lineage>
</organism>
<protein>
    <submittedName>
        <fullName evidence="2">Uncharacterized protein</fullName>
    </submittedName>
</protein>
<proteinExistence type="predicted"/>
<gene>
    <name evidence="2" type="ORF">ES288_D06G191500v1</name>
</gene>
<evidence type="ECO:0000313" key="2">
    <source>
        <dbReference type="EMBL" id="TYG65510.1"/>
    </source>
</evidence>
<keyword evidence="3" id="KW-1185">Reference proteome</keyword>
<dbReference type="Proteomes" id="UP000323506">
    <property type="component" value="Chromosome D06"/>
</dbReference>